<dbReference type="EMBL" id="MPUH01000112">
    <property type="protein sequence ID" value="OMJ90001.1"/>
    <property type="molecule type" value="Genomic_DNA"/>
</dbReference>
<name>A0A1R2CLY7_9CILI</name>
<gene>
    <name evidence="2" type="ORF">SteCoe_7675</name>
</gene>
<comment type="caution">
    <text evidence="2">The sequence shown here is derived from an EMBL/GenBank/DDBJ whole genome shotgun (WGS) entry which is preliminary data.</text>
</comment>
<feature type="coiled-coil region" evidence="1">
    <location>
        <begin position="43"/>
        <end position="168"/>
    </location>
</feature>
<keyword evidence="3" id="KW-1185">Reference proteome</keyword>
<keyword evidence="1" id="KW-0175">Coiled coil</keyword>
<dbReference type="Proteomes" id="UP000187209">
    <property type="component" value="Unassembled WGS sequence"/>
</dbReference>
<evidence type="ECO:0000256" key="1">
    <source>
        <dbReference type="SAM" id="Coils"/>
    </source>
</evidence>
<reference evidence="2 3" key="1">
    <citation type="submission" date="2016-11" db="EMBL/GenBank/DDBJ databases">
        <title>The macronuclear genome of Stentor coeruleus: a giant cell with tiny introns.</title>
        <authorList>
            <person name="Slabodnick M."/>
            <person name="Ruby J.G."/>
            <person name="Reiff S.B."/>
            <person name="Swart E.C."/>
            <person name="Gosai S."/>
            <person name="Prabakaran S."/>
            <person name="Witkowska E."/>
            <person name="Larue G.E."/>
            <person name="Fisher S."/>
            <person name="Freeman R.M."/>
            <person name="Gunawardena J."/>
            <person name="Chu W."/>
            <person name="Stover N.A."/>
            <person name="Gregory B.D."/>
            <person name="Nowacki M."/>
            <person name="Derisi J."/>
            <person name="Roy S.W."/>
            <person name="Marshall W.F."/>
            <person name="Sood P."/>
        </authorList>
    </citation>
    <scope>NUCLEOTIDE SEQUENCE [LARGE SCALE GENOMIC DNA]</scope>
    <source>
        <strain evidence="2">WM001</strain>
    </source>
</reference>
<sequence>MLENFELSKKTVKLKEELDKITDCYTKVQKEKLLLEIEYQKELDRWENTTNHLKKIINDLDSEKKHLEAELEKLKKVSEKCNHNDCSVVELKYNLERVSENHKLEQKAAKEQMEKILEELGQMQHEKEEILSEKLIYEEEIKKCKGQIKSLENELKSLKDSLENNKEDIFLWCSERTNRRNLIRNKQKRIYTPQSKLHLKDMVIRKPCNT</sequence>
<organism evidence="2 3">
    <name type="scientific">Stentor coeruleus</name>
    <dbReference type="NCBI Taxonomy" id="5963"/>
    <lineage>
        <taxon>Eukaryota</taxon>
        <taxon>Sar</taxon>
        <taxon>Alveolata</taxon>
        <taxon>Ciliophora</taxon>
        <taxon>Postciliodesmatophora</taxon>
        <taxon>Heterotrichea</taxon>
        <taxon>Heterotrichida</taxon>
        <taxon>Stentoridae</taxon>
        <taxon>Stentor</taxon>
    </lineage>
</organism>
<dbReference type="AlphaFoldDB" id="A0A1R2CLY7"/>
<evidence type="ECO:0000313" key="3">
    <source>
        <dbReference type="Proteomes" id="UP000187209"/>
    </source>
</evidence>
<proteinExistence type="predicted"/>
<evidence type="ECO:0000313" key="2">
    <source>
        <dbReference type="EMBL" id="OMJ90001.1"/>
    </source>
</evidence>
<accession>A0A1R2CLY7</accession>
<protein>
    <submittedName>
        <fullName evidence="2">Uncharacterized protein</fullName>
    </submittedName>
</protein>